<name>A0A1H8BAU7_9RHOB</name>
<organism evidence="1 2">
    <name type="scientific">Palleronia pelagia</name>
    <dbReference type="NCBI Taxonomy" id="387096"/>
    <lineage>
        <taxon>Bacteria</taxon>
        <taxon>Pseudomonadati</taxon>
        <taxon>Pseudomonadota</taxon>
        <taxon>Alphaproteobacteria</taxon>
        <taxon>Rhodobacterales</taxon>
        <taxon>Roseobacteraceae</taxon>
        <taxon>Palleronia</taxon>
    </lineage>
</organism>
<dbReference type="EMBL" id="FOCM01000001">
    <property type="protein sequence ID" value="SEM80101.1"/>
    <property type="molecule type" value="Genomic_DNA"/>
</dbReference>
<dbReference type="Proteomes" id="UP000199372">
    <property type="component" value="Unassembled WGS sequence"/>
</dbReference>
<evidence type="ECO:0000313" key="2">
    <source>
        <dbReference type="Proteomes" id="UP000199372"/>
    </source>
</evidence>
<protein>
    <submittedName>
        <fullName evidence="1">Uncharacterized protein</fullName>
    </submittedName>
</protein>
<gene>
    <name evidence="1" type="ORF">SAMN04488011_101524</name>
</gene>
<proteinExistence type="predicted"/>
<accession>A0A1H8BAU7</accession>
<keyword evidence="2" id="KW-1185">Reference proteome</keyword>
<evidence type="ECO:0000313" key="1">
    <source>
        <dbReference type="EMBL" id="SEM80101.1"/>
    </source>
</evidence>
<dbReference type="AlphaFoldDB" id="A0A1H8BAU7"/>
<sequence>MPQMPIVCLTPLIPFLGIASTSGSIESTVTTAVAASLYVTDRIVQ</sequence>
<reference evidence="2" key="1">
    <citation type="submission" date="2016-10" db="EMBL/GenBank/DDBJ databases">
        <authorList>
            <person name="Varghese N."/>
            <person name="Submissions S."/>
        </authorList>
    </citation>
    <scope>NUCLEOTIDE SEQUENCE [LARGE SCALE GENOMIC DNA]</scope>
    <source>
        <strain evidence="2">DSM 26893</strain>
    </source>
</reference>